<dbReference type="InterPro" id="IPR050218">
    <property type="entry name" value="LptD"/>
</dbReference>
<dbReference type="GO" id="GO:0009279">
    <property type="term" value="C:cell outer membrane"/>
    <property type="evidence" value="ECO:0007669"/>
    <property type="project" value="UniProtKB-SubCell"/>
</dbReference>
<proteinExistence type="inferred from homology"/>
<dbReference type="HAMAP" id="MF_01411">
    <property type="entry name" value="LPS_assembly_LptD"/>
    <property type="match status" value="1"/>
</dbReference>
<dbReference type="GO" id="GO:1990351">
    <property type="term" value="C:transporter complex"/>
    <property type="evidence" value="ECO:0007669"/>
    <property type="project" value="TreeGrafter"/>
</dbReference>
<dbReference type="Gene3D" id="2.60.450.10">
    <property type="entry name" value="Lipopolysaccharide (LPS) transport protein A like domain"/>
    <property type="match status" value="1"/>
</dbReference>
<feature type="region of interest" description="Disordered" evidence="5">
    <location>
        <begin position="189"/>
        <end position="209"/>
    </location>
</feature>
<feature type="signal peptide" evidence="4">
    <location>
        <begin position="1"/>
        <end position="27"/>
    </location>
</feature>
<organism evidence="8 9">
    <name type="scientific">Psychrobacter fozii</name>
    <dbReference type="NCBI Taxonomy" id="198480"/>
    <lineage>
        <taxon>Bacteria</taxon>
        <taxon>Pseudomonadati</taxon>
        <taxon>Pseudomonadota</taxon>
        <taxon>Gammaproteobacteria</taxon>
        <taxon>Moraxellales</taxon>
        <taxon>Moraxellaceae</taxon>
        <taxon>Psychrobacter</taxon>
    </lineage>
</organism>
<dbReference type="InterPro" id="IPR005653">
    <property type="entry name" value="OstA-like_N"/>
</dbReference>
<keyword evidence="1 4" id="KW-0732">Signal</keyword>
<comment type="function">
    <text evidence="4">Together with LptE, is involved in the assembly of lipopolysaccharide (LPS) at the surface of the outer membrane.</text>
</comment>
<reference evidence="8 9" key="1">
    <citation type="submission" date="2018-06" db="EMBL/GenBank/DDBJ databases">
        <title>Genomic Encyclopedia of Type Strains, Phase III (KMG-III): the genomes of soil and plant-associated and newly described type strains.</title>
        <authorList>
            <person name="Whitman W."/>
        </authorList>
    </citation>
    <scope>NUCLEOTIDE SEQUENCE [LARGE SCALE GENOMIC DNA]</scope>
    <source>
        <strain evidence="8 9">CECT 5889</strain>
    </source>
</reference>
<evidence type="ECO:0000259" key="7">
    <source>
        <dbReference type="Pfam" id="PF04453"/>
    </source>
</evidence>
<feature type="compositionally biased region" description="Polar residues" evidence="5">
    <location>
        <begin position="189"/>
        <end position="208"/>
    </location>
</feature>
<dbReference type="EMBL" id="QJSU01000002">
    <property type="protein sequence ID" value="PYE40197.1"/>
    <property type="molecule type" value="Genomic_DNA"/>
</dbReference>
<accession>A0A2V4UJ52</accession>
<dbReference type="InterPro" id="IPR007543">
    <property type="entry name" value="LptD_C"/>
</dbReference>
<dbReference type="Pfam" id="PF04453">
    <property type="entry name" value="LptD"/>
    <property type="match status" value="1"/>
</dbReference>
<dbReference type="Pfam" id="PF03968">
    <property type="entry name" value="LptD_N"/>
    <property type="match status" value="1"/>
</dbReference>
<name>A0A2V4UJ52_9GAMM</name>
<evidence type="ECO:0000256" key="5">
    <source>
        <dbReference type="SAM" id="MobiDB-lite"/>
    </source>
</evidence>
<dbReference type="Proteomes" id="UP000247746">
    <property type="component" value="Unassembled WGS sequence"/>
</dbReference>
<dbReference type="RefSeq" id="WP_245905631.1">
    <property type="nucleotide sequence ID" value="NZ_QJSU01000002.1"/>
</dbReference>
<keyword evidence="9" id="KW-1185">Reference proteome</keyword>
<sequence length="1053" mass="116455" precursor="true">MLYSPLYQSIRVILFGALGLSSLAVNAAISDADTQKTAPILTDSSTRYISKAAPNANSNINQTPDYSDINYQASQSPKTTAATKQSQQAAVAAKATIDDSTLTDGINSIDTAASVSTLDSSSFNDSGLSDSSVNNDSLFNTESAISKDTLDDSSLEVTAIKDSDNKDSDNQDSNNSAFVPALDTQKSIAATQSNDTSTPKAAKNTNKLDLNDESIQDSLMRLAEFYELTPDTELPTADSMVDTTSPQVIPKVGKNLQIPIRTVDSSQRCEGQWVYPHSNPNYQRAVNEAGATNSLENNRAPLFTESDYGYYDSVDYAELSGNVIINQGTQQIAAEKVSLDLSKGVAAAQGNVMFTDQATGQKVPRNNVPNQAMNNTQASLSERASQGGLIGVADSLNYNTETGQSTAENVAFASVDLQAHGYAKRLNRPNDSHYELDDVMFSTCPPMNRKWQFDAKTIDLDTETGRGEAYDTTFRIADIPVFYLPYFNFPIDSRRSSGFLLPNVGISSETGLEVDVPYYLNLAPNYDATLNTHIYTDRNPMLSGEFRYLTENYGKGTVTGSYLPNDNEYDDENRSSLFYDHTWESKSIPRLSGDLKYSYVSDSDYLDDFDTLGLSDSTVNLPRRARLNYYNDYVTGELKLETFQTLDAFDSDGDALEDKDKPYSRLPQLMLNYRIPTNNNFEITGVSDSAYFKKSIDDGSETEKSGTRLYNKISAAYPIESSWGYIKPKLSLQHLYTAYDEDSLEDSSLSAEDGSLSAFVPQASIDAGLHLYRAGSPFGAFDDTMGGYQLLNPRLKYTYAPYEDQNDIPNFNTRIASTNYEQLFSDSWFLGHDRLQDLHAVTPGINYRYIDATGVTRFDGSIAEQFYIDDGRVTLTDDEPVFTTSSSGMVWDASIQPYNNVWVDVNGALDNSYDLNFITTELRYQPTDNSLFNVGFVKRQSDTNTNQLPLSAVTASAIFPINNKWRILTQGQYDYRNSKMLDALVGVDYEDCCFGFAVYGRRYYNDLDVTNEPTQAIMAELRLSGLGSGNGSLTRLLSEKVRGFDTVQTAWKN</sequence>
<dbReference type="AlphaFoldDB" id="A0A2V4UJ52"/>
<dbReference type="GO" id="GO:0015920">
    <property type="term" value="P:lipopolysaccharide transport"/>
    <property type="evidence" value="ECO:0007669"/>
    <property type="project" value="InterPro"/>
</dbReference>
<feature type="chain" id="PRO_5016184699" description="LPS-assembly protein LptD" evidence="4">
    <location>
        <begin position="28"/>
        <end position="1053"/>
    </location>
</feature>
<evidence type="ECO:0000256" key="3">
    <source>
        <dbReference type="ARBA" id="ARBA00023237"/>
    </source>
</evidence>
<gene>
    <name evidence="4" type="primary">lptD</name>
    <name evidence="8" type="ORF">DFP82_102159</name>
</gene>
<evidence type="ECO:0000256" key="2">
    <source>
        <dbReference type="ARBA" id="ARBA00023136"/>
    </source>
</evidence>
<dbReference type="GO" id="GO:0043165">
    <property type="term" value="P:Gram-negative-bacterium-type cell outer membrane assembly"/>
    <property type="evidence" value="ECO:0007669"/>
    <property type="project" value="UniProtKB-UniRule"/>
</dbReference>
<keyword evidence="3 4" id="KW-0998">Cell outer membrane</keyword>
<evidence type="ECO:0000259" key="6">
    <source>
        <dbReference type="Pfam" id="PF03968"/>
    </source>
</evidence>
<evidence type="ECO:0000256" key="4">
    <source>
        <dbReference type="HAMAP-Rule" id="MF_01411"/>
    </source>
</evidence>
<feature type="domain" description="LptD C-terminal" evidence="7">
    <location>
        <begin position="573"/>
        <end position="965"/>
    </location>
</feature>
<comment type="caution">
    <text evidence="8">The sequence shown here is derived from an EMBL/GenBank/DDBJ whole genome shotgun (WGS) entry which is preliminary data.</text>
</comment>
<evidence type="ECO:0000313" key="9">
    <source>
        <dbReference type="Proteomes" id="UP000247746"/>
    </source>
</evidence>
<comment type="subunit">
    <text evidence="4">Component of the lipopolysaccharide transport and assembly complex. Interacts with LptE and LptA.</text>
</comment>
<dbReference type="PANTHER" id="PTHR30189:SF1">
    <property type="entry name" value="LPS-ASSEMBLY PROTEIN LPTD"/>
    <property type="match status" value="1"/>
</dbReference>
<dbReference type="InterPro" id="IPR020889">
    <property type="entry name" value="LipoPS_assembly_LptD"/>
</dbReference>
<protein>
    <recommendedName>
        <fullName evidence="4">LPS-assembly protein LptD</fullName>
    </recommendedName>
</protein>
<comment type="similarity">
    <text evidence="4">Belongs to the LptD family.</text>
</comment>
<comment type="caution">
    <text evidence="4">Lacks conserved residue(s) required for the propagation of feature annotation.</text>
</comment>
<evidence type="ECO:0000256" key="1">
    <source>
        <dbReference type="ARBA" id="ARBA00022729"/>
    </source>
</evidence>
<feature type="domain" description="Organic solvent tolerance-like N-terminal" evidence="6">
    <location>
        <begin position="312"/>
        <end position="465"/>
    </location>
</feature>
<dbReference type="PANTHER" id="PTHR30189">
    <property type="entry name" value="LPS-ASSEMBLY PROTEIN"/>
    <property type="match status" value="1"/>
</dbReference>
<keyword evidence="2 4" id="KW-0472">Membrane</keyword>
<comment type="subcellular location">
    <subcellularLocation>
        <location evidence="4">Cell outer membrane</location>
    </subcellularLocation>
</comment>
<evidence type="ECO:0000313" key="8">
    <source>
        <dbReference type="EMBL" id="PYE40197.1"/>
    </source>
</evidence>